<dbReference type="PANTHER" id="PTHR36091">
    <property type="entry name" value="ALTERED INHERITANCE OF MITOCHONDRIA PROTEIN 9, MITOCHONDRIAL"/>
    <property type="match status" value="1"/>
</dbReference>
<evidence type="ECO:0000313" key="1">
    <source>
        <dbReference type="EMBL" id="RJE20676.1"/>
    </source>
</evidence>
<dbReference type="OrthoDB" id="2968323at2759"/>
<dbReference type="Proteomes" id="UP000266188">
    <property type="component" value="Unassembled WGS sequence"/>
</dbReference>
<sequence>MPKFITFNDDPLFDLPPAAGLSAEEKKETFFKYQMTQLQIFYSSKLKKLDSSAFQALSDDYATTRRQLIEFASSTWKEDGLLFFREIIHEAWRDRAEITNKPKQECPITFTADELSAHSSEIQIWDEFKQQFDSLGIPLDGWVHSEDFNSKAEAMQTLVREILNSAADNEDVRLALRAWKLSDQSLPSYHPMSWIFDYFLYHRATCGLHTYCQNKRLSMSKQK</sequence>
<organism evidence="1 2">
    <name type="scientific">Aspergillus sclerotialis</name>
    <dbReference type="NCBI Taxonomy" id="2070753"/>
    <lineage>
        <taxon>Eukaryota</taxon>
        <taxon>Fungi</taxon>
        <taxon>Dikarya</taxon>
        <taxon>Ascomycota</taxon>
        <taxon>Pezizomycotina</taxon>
        <taxon>Eurotiomycetes</taxon>
        <taxon>Eurotiomycetidae</taxon>
        <taxon>Eurotiales</taxon>
        <taxon>Aspergillaceae</taxon>
        <taxon>Aspergillus</taxon>
        <taxon>Aspergillus subgen. Polypaecilum</taxon>
    </lineage>
</organism>
<proteinExistence type="predicted"/>
<dbReference type="InterPro" id="IPR051035">
    <property type="entry name" value="Mito_inheritance_9"/>
</dbReference>
<accession>A0A3A2ZCM0</accession>
<reference evidence="2" key="1">
    <citation type="submission" date="2017-02" db="EMBL/GenBank/DDBJ databases">
        <authorList>
            <person name="Tafer H."/>
            <person name="Lopandic K."/>
        </authorList>
    </citation>
    <scope>NUCLEOTIDE SEQUENCE [LARGE SCALE GENOMIC DNA]</scope>
    <source>
        <strain evidence="2">CBS 366.77</strain>
    </source>
</reference>
<comment type="caution">
    <text evidence="1">The sequence shown here is derived from an EMBL/GenBank/DDBJ whole genome shotgun (WGS) entry which is preliminary data.</text>
</comment>
<gene>
    <name evidence="1" type="ORF">PHISCL_06997</name>
</gene>
<protein>
    <submittedName>
        <fullName evidence="1">Uncharacterized protein</fullName>
    </submittedName>
</protein>
<name>A0A3A2ZCM0_9EURO</name>
<keyword evidence="2" id="KW-1185">Reference proteome</keyword>
<dbReference type="AlphaFoldDB" id="A0A3A2ZCM0"/>
<dbReference type="GO" id="GO:0005739">
    <property type="term" value="C:mitochondrion"/>
    <property type="evidence" value="ECO:0007669"/>
    <property type="project" value="TreeGrafter"/>
</dbReference>
<dbReference type="PANTHER" id="PTHR36091:SF1">
    <property type="entry name" value="ALTERED INHERITANCE OF MITOCHONDRIA PROTEIN 9, MITOCHONDRIAL"/>
    <property type="match status" value="1"/>
</dbReference>
<evidence type="ECO:0000313" key="2">
    <source>
        <dbReference type="Proteomes" id="UP000266188"/>
    </source>
</evidence>
<dbReference type="EMBL" id="MVGC01000286">
    <property type="protein sequence ID" value="RJE20676.1"/>
    <property type="molecule type" value="Genomic_DNA"/>
</dbReference>